<dbReference type="EMBL" id="FNIT01000004">
    <property type="protein sequence ID" value="SDO23420.1"/>
    <property type="molecule type" value="Genomic_DNA"/>
</dbReference>
<dbReference type="OrthoDB" id="6169313at2"/>
<dbReference type="STRING" id="1166073.SAMN05192530_104316"/>
<dbReference type="AlphaFoldDB" id="A0A1H0HWZ2"/>
<dbReference type="Gene3D" id="3.40.630.30">
    <property type="match status" value="1"/>
</dbReference>
<evidence type="ECO:0000313" key="1">
    <source>
        <dbReference type="EMBL" id="SDO23420.1"/>
    </source>
</evidence>
<reference evidence="1 2" key="1">
    <citation type="submission" date="2016-10" db="EMBL/GenBank/DDBJ databases">
        <authorList>
            <person name="de Groot N.N."/>
        </authorList>
    </citation>
    <scope>NUCLEOTIDE SEQUENCE [LARGE SCALE GENOMIC DNA]</scope>
    <source>
        <strain evidence="2">L7-484,KACC 16230,DSM 25025</strain>
    </source>
</reference>
<keyword evidence="2" id="KW-1185">Reference proteome</keyword>
<gene>
    <name evidence="1" type="ORF">SAMN05192530_104316</name>
</gene>
<dbReference type="Proteomes" id="UP000198793">
    <property type="component" value="Unassembled WGS sequence"/>
</dbReference>
<dbReference type="RefSeq" id="WP_090673234.1">
    <property type="nucleotide sequence ID" value="NZ_FNIT01000004.1"/>
</dbReference>
<sequence>MLEVHVVTDCNRFLYAQDGPPARLALPFRRSDPIPARLLRGDDLPGCPDPVEEGGTVLLGLREGQIVAASRLMPPHGPTRLQGLPPPITARGLPAPAPWADWTRLSLPTDTSLEDQEAIFAAMACAVVDYCLEEGVAWVGGIEDAYWLPRWDCLGWHVEVLGLPAAIGGATRVAAFLRVDEVSLAAARRRAGIRHPLLRRHGPQARFLRAGPPHSFSTLRPETDHAC</sequence>
<evidence type="ECO:0000313" key="2">
    <source>
        <dbReference type="Proteomes" id="UP000198793"/>
    </source>
</evidence>
<dbReference type="SUPFAM" id="SSF55729">
    <property type="entry name" value="Acyl-CoA N-acyltransferases (Nat)"/>
    <property type="match status" value="1"/>
</dbReference>
<protein>
    <submittedName>
        <fullName evidence="1">N-acyl-L-homoserine lactone synthetase</fullName>
    </submittedName>
</protein>
<dbReference type="InterPro" id="IPR016181">
    <property type="entry name" value="Acyl_CoA_acyltransferase"/>
</dbReference>
<accession>A0A1H0HWZ2</accession>
<name>A0A1H0HWZ2_9HYPH</name>
<organism evidence="1 2">
    <name type="scientific">Aureimonas jatrophae</name>
    <dbReference type="NCBI Taxonomy" id="1166073"/>
    <lineage>
        <taxon>Bacteria</taxon>
        <taxon>Pseudomonadati</taxon>
        <taxon>Pseudomonadota</taxon>
        <taxon>Alphaproteobacteria</taxon>
        <taxon>Hyphomicrobiales</taxon>
        <taxon>Aurantimonadaceae</taxon>
        <taxon>Aureimonas</taxon>
    </lineage>
</organism>
<proteinExistence type="predicted"/>